<dbReference type="OrthoDB" id="5544375at2759"/>
<organism evidence="2 3">
    <name type="scientific">Crucibulum laeve</name>
    <dbReference type="NCBI Taxonomy" id="68775"/>
    <lineage>
        <taxon>Eukaryota</taxon>
        <taxon>Fungi</taxon>
        <taxon>Dikarya</taxon>
        <taxon>Basidiomycota</taxon>
        <taxon>Agaricomycotina</taxon>
        <taxon>Agaricomycetes</taxon>
        <taxon>Agaricomycetidae</taxon>
        <taxon>Agaricales</taxon>
        <taxon>Agaricineae</taxon>
        <taxon>Nidulariaceae</taxon>
        <taxon>Crucibulum</taxon>
    </lineage>
</organism>
<protein>
    <recommendedName>
        <fullName evidence="4">DUF1690-domain-containing protein</fullName>
    </recommendedName>
</protein>
<evidence type="ECO:0000313" key="3">
    <source>
        <dbReference type="Proteomes" id="UP000308652"/>
    </source>
</evidence>
<dbReference type="EMBL" id="ML213592">
    <property type="protein sequence ID" value="TFK42843.1"/>
    <property type="molecule type" value="Genomic_DNA"/>
</dbReference>
<reference evidence="2 3" key="1">
    <citation type="journal article" date="2019" name="Nat. Ecol. Evol.">
        <title>Megaphylogeny resolves global patterns of mushroom evolution.</title>
        <authorList>
            <person name="Varga T."/>
            <person name="Krizsan K."/>
            <person name="Foldi C."/>
            <person name="Dima B."/>
            <person name="Sanchez-Garcia M."/>
            <person name="Sanchez-Ramirez S."/>
            <person name="Szollosi G.J."/>
            <person name="Szarkandi J.G."/>
            <person name="Papp V."/>
            <person name="Albert L."/>
            <person name="Andreopoulos W."/>
            <person name="Angelini C."/>
            <person name="Antonin V."/>
            <person name="Barry K.W."/>
            <person name="Bougher N.L."/>
            <person name="Buchanan P."/>
            <person name="Buyck B."/>
            <person name="Bense V."/>
            <person name="Catcheside P."/>
            <person name="Chovatia M."/>
            <person name="Cooper J."/>
            <person name="Damon W."/>
            <person name="Desjardin D."/>
            <person name="Finy P."/>
            <person name="Geml J."/>
            <person name="Haridas S."/>
            <person name="Hughes K."/>
            <person name="Justo A."/>
            <person name="Karasinski D."/>
            <person name="Kautmanova I."/>
            <person name="Kiss B."/>
            <person name="Kocsube S."/>
            <person name="Kotiranta H."/>
            <person name="LaButti K.M."/>
            <person name="Lechner B.E."/>
            <person name="Liimatainen K."/>
            <person name="Lipzen A."/>
            <person name="Lukacs Z."/>
            <person name="Mihaltcheva S."/>
            <person name="Morgado L.N."/>
            <person name="Niskanen T."/>
            <person name="Noordeloos M.E."/>
            <person name="Ohm R.A."/>
            <person name="Ortiz-Santana B."/>
            <person name="Ovrebo C."/>
            <person name="Racz N."/>
            <person name="Riley R."/>
            <person name="Savchenko A."/>
            <person name="Shiryaev A."/>
            <person name="Soop K."/>
            <person name="Spirin V."/>
            <person name="Szebenyi C."/>
            <person name="Tomsovsky M."/>
            <person name="Tulloss R.E."/>
            <person name="Uehling J."/>
            <person name="Grigoriev I.V."/>
            <person name="Vagvolgyi C."/>
            <person name="Papp T."/>
            <person name="Martin F.M."/>
            <person name="Miettinen O."/>
            <person name="Hibbett D.S."/>
            <person name="Nagy L.G."/>
        </authorList>
    </citation>
    <scope>NUCLEOTIDE SEQUENCE [LARGE SCALE GENOMIC DNA]</scope>
    <source>
        <strain evidence="2 3">CBS 166.37</strain>
    </source>
</reference>
<feature type="region of interest" description="Disordered" evidence="1">
    <location>
        <begin position="82"/>
        <end position="107"/>
    </location>
</feature>
<proteinExistence type="predicted"/>
<feature type="compositionally biased region" description="Basic and acidic residues" evidence="1">
    <location>
        <begin position="82"/>
        <end position="103"/>
    </location>
</feature>
<dbReference type="Pfam" id="PF07956">
    <property type="entry name" value="DUF1690"/>
    <property type="match status" value="1"/>
</dbReference>
<keyword evidence="3" id="KW-1185">Reference proteome</keyword>
<evidence type="ECO:0000256" key="1">
    <source>
        <dbReference type="SAM" id="MobiDB-lite"/>
    </source>
</evidence>
<dbReference type="Proteomes" id="UP000308652">
    <property type="component" value="Unassembled WGS sequence"/>
</dbReference>
<evidence type="ECO:0000313" key="2">
    <source>
        <dbReference type="EMBL" id="TFK42843.1"/>
    </source>
</evidence>
<accession>A0A5C3MDL3</accession>
<name>A0A5C3MDL3_9AGAR</name>
<sequence length="179" mass="20412">MGASQSRSEPDEKVFHSETPISFSQDVVNNLSDHLESQETSPERQSILDAHIRARIQGELEHLRREEEIIREEIERALEKENLDRESNMAGDASDRDGGEVGDIKSSAALSGDLEEIRGKIDKYQSRRALDEHPDIKRNGETVVDCYKNNKSTPLNCWHEVSKFKASVTQLEQQYFKSL</sequence>
<dbReference type="AlphaFoldDB" id="A0A5C3MDL3"/>
<dbReference type="InterPro" id="IPR012471">
    <property type="entry name" value="DUF1690"/>
</dbReference>
<feature type="region of interest" description="Disordered" evidence="1">
    <location>
        <begin position="1"/>
        <end position="23"/>
    </location>
</feature>
<gene>
    <name evidence="2" type="ORF">BDQ12DRAFT_676882</name>
</gene>
<evidence type="ECO:0008006" key="4">
    <source>
        <dbReference type="Google" id="ProtNLM"/>
    </source>
</evidence>